<reference evidence="1 2" key="1">
    <citation type="journal article" date="2022" name="Front. Microbiol.">
        <title>Male-killing mechanisms vary between Spiroplasma species.</title>
        <authorList>
            <person name="Arai H."/>
            <person name="Inoue M."/>
            <person name="Kageyama D."/>
        </authorList>
    </citation>
    <scope>NUCLEOTIDE SEQUENCE [LARGE SCALE GENOMIC DNA]</scope>
    <source>
        <strain evidence="2">sHm</strain>
    </source>
</reference>
<keyword evidence="2" id="KW-1185">Reference proteome</keyword>
<organism evidence="1 2">
    <name type="scientific">Spiroplasma ixodetis</name>
    <dbReference type="NCBI Taxonomy" id="2141"/>
    <lineage>
        <taxon>Bacteria</taxon>
        <taxon>Bacillati</taxon>
        <taxon>Mycoplasmatota</taxon>
        <taxon>Mollicutes</taxon>
        <taxon>Entomoplasmatales</taxon>
        <taxon>Spiroplasmataceae</taxon>
        <taxon>Spiroplasma</taxon>
    </lineage>
</organism>
<name>A0ABM8BXQ6_9MOLU</name>
<proteinExistence type="predicted"/>
<protein>
    <submittedName>
        <fullName evidence="1">Uncharacterized protein</fullName>
    </submittedName>
</protein>
<sequence length="168" mass="19936">MSNLELESKKKMQVKWRQLQKGTGIKVTITGDIDELGKQKYRPAIVIKSYPSHVKIQLLSTKKGIDTYYKCLIGNKVSYVRPIYHVTISHSVIHSYWFEKGKRIQINKKNVFFHKVIEMEYKEIFDKNLDLTKIKEWEIKLQEQAKEILQLKKQICVQDLKLKNRNRG</sequence>
<evidence type="ECO:0000313" key="2">
    <source>
        <dbReference type="Proteomes" id="UP001163387"/>
    </source>
</evidence>
<gene>
    <name evidence="1" type="ORF">SHM_22000</name>
</gene>
<accession>A0ABM8BXQ6</accession>
<dbReference type="Proteomes" id="UP001163387">
    <property type="component" value="Chromosome"/>
</dbReference>
<evidence type="ECO:0000313" key="1">
    <source>
        <dbReference type="EMBL" id="BDT04554.1"/>
    </source>
</evidence>
<dbReference type="EMBL" id="AP026933">
    <property type="protein sequence ID" value="BDT04554.1"/>
    <property type="molecule type" value="Genomic_DNA"/>
</dbReference>
<dbReference type="RefSeq" id="WP_281748298.1">
    <property type="nucleotide sequence ID" value="NZ_AP026933.1"/>
</dbReference>